<dbReference type="InterPro" id="IPR003018">
    <property type="entry name" value="GAF"/>
</dbReference>
<dbReference type="InterPro" id="IPR036890">
    <property type="entry name" value="HATPase_C_sf"/>
</dbReference>
<keyword evidence="8" id="KW-0175">Coiled coil</keyword>
<dbReference type="PANTHER" id="PTHR45339">
    <property type="entry name" value="HYBRID SIGNAL TRANSDUCTION HISTIDINE KINASE J"/>
    <property type="match status" value="1"/>
</dbReference>
<evidence type="ECO:0000256" key="6">
    <source>
        <dbReference type="ARBA" id="ARBA00023012"/>
    </source>
</evidence>
<feature type="transmembrane region" description="Helical" evidence="9">
    <location>
        <begin position="9"/>
        <end position="28"/>
    </location>
</feature>
<dbReference type="Pfam" id="PF00072">
    <property type="entry name" value="Response_reg"/>
    <property type="match status" value="2"/>
</dbReference>
<dbReference type="SUPFAM" id="SSF52172">
    <property type="entry name" value="CheY-like"/>
    <property type="match status" value="3"/>
</dbReference>
<dbReference type="InterPro" id="IPR001789">
    <property type="entry name" value="Sig_transdc_resp-reg_receiver"/>
</dbReference>
<feature type="domain" description="Histidine kinase" evidence="10">
    <location>
        <begin position="451"/>
        <end position="685"/>
    </location>
</feature>
<dbReference type="Proteomes" id="UP000502756">
    <property type="component" value="Chromosome"/>
</dbReference>
<dbReference type="PANTHER" id="PTHR45339:SF1">
    <property type="entry name" value="HYBRID SIGNAL TRANSDUCTION HISTIDINE KINASE J"/>
    <property type="match status" value="1"/>
</dbReference>
<dbReference type="SUPFAM" id="SSF55781">
    <property type="entry name" value="GAF domain-like"/>
    <property type="match status" value="1"/>
</dbReference>
<dbReference type="CDD" id="cd16922">
    <property type="entry name" value="HATPase_EvgS-ArcB-TorS-like"/>
    <property type="match status" value="1"/>
</dbReference>
<feature type="modified residue" description="4-aspartylphosphate" evidence="7">
    <location>
        <position position="780"/>
    </location>
</feature>
<keyword evidence="3 7" id="KW-0597">Phosphoprotein</keyword>
<keyword evidence="5" id="KW-0418">Kinase</keyword>
<evidence type="ECO:0000259" key="10">
    <source>
        <dbReference type="PROSITE" id="PS50109"/>
    </source>
</evidence>
<keyword evidence="9" id="KW-1133">Transmembrane helix</keyword>
<dbReference type="InterPro" id="IPR003594">
    <property type="entry name" value="HATPase_dom"/>
</dbReference>
<dbReference type="FunFam" id="3.30.565.10:FF:000010">
    <property type="entry name" value="Sensor histidine kinase RcsC"/>
    <property type="match status" value="1"/>
</dbReference>
<dbReference type="Pfam" id="PF00512">
    <property type="entry name" value="HisKA"/>
    <property type="match status" value="1"/>
</dbReference>
<evidence type="ECO:0000256" key="3">
    <source>
        <dbReference type="ARBA" id="ARBA00022553"/>
    </source>
</evidence>
<evidence type="ECO:0000313" key="13">
    <source>
        <dbReference type="Proteomes" id="UP000502756"/>
    </source>
</evidence>
<dbReference type="InterPro" id="IPR029016">
    <property type="entry name" value="GAF-like_dom_sf"/>
</dbReference>
<dbReference type="EC" id="2.7.13.3" evidence="2"/>
<dbReference type="Pfam" id="PF02518">
    <property type="entry name" value="HATPase_c"/>
    <property type="match status" value="1"/>
</dbReference>
<dbReference type="Pfam" id="PF13185">
    <property type="entry name" value="GAF_2"/>
    <property type="match status" value="1"/>
</dbReference>
<dbReference type="GO" id="GO:0000155">
    <property type="term" value="F:phosphorelay sensor kinase activity"/>
    <property type="evidence" value="ECO:0007669"/>
    <property type="project" value="InterPro"/>
</dbReference>
<evidence type="ECO:0000256" key="1">
    <source>
        <dbReference type="ARBA" id="ARBA00000085"/>
    </source>
</evidence>
<dbReference type="InterPro" id="IPR004358">
    <property type="entry name" value="Sig_transdc_His_kin-like_C"/>
</dbReference>
<evidence type="ECO:0000259" key="11">
    <source>
        <dbReference type="PROSITE" id="PS50110"/>
    </source>
</evidence>
<dbReference type="Gene3D" id="3.40.50.2300">
    <property type="match status" value="3"/>
</dbReference>
<dbReference type="KEGG" id="stae:HNV11_13680"/>
<organism evidence="12 13">
    <name type="scientific">Spirosoma taeanense</name>
    <dbReference type="NCBI Taxonomy" id="2735870"/>
    <lineage>
        <taxon>Bacteria</taxon>
        <taxon>Pseudomonadati</taxon>
        <taxon>Bacteroidota</taxon>
        <taxon>Cytophagia</taxon>
        <taxon>Cytophagales</taxon>
        <taxon>Cytophagaceae</taxon>
        <taxon>Spirosoma</taxon>
    </lineage>
</organism>
<comment type="catalytic activity">
    <reaction evidence="1">
        <text>ATP + protein L-histidine = ADP + protein N-phospho-L-histidine.</text>
        <dbReference type="EC" id="2.7.13.3"/>
    </reaction>
</comment>
<dbReference type="SMART" id="SM00448">
    <property type="entry name" value="REC"/>
    <property type="match status" value="2"/>
</dbReference>
<keyword evidence="6" id="KW-0902">Two-component regulatory system</keyword>
<gene>
    <name evidence="12" type="ORF">HNV11_13680</name>
</gene>
<dbReference type="RefSeq" id="WP_171740195.1">
    <property type="nucleotide sequence ID" value="NZ_CP053435.1"/>
</dbReference>
<dbReference type="PRINTS" id="PR00344">
    <property type="entry name" value="BCTRLSENSOR"/>
</dbReference>
<dbReference type="PROSITE" id="PS50109">
    <property type="entry name" value="HIS_KIN"/>
    <property type="match status" value="1"/>
</dbReference>
<keyword evidence="13" id="KW-1185">Reference proteome</keyword>
<dbReference type="InterPro" id="IPR005467">
    <property type="entry name" value="His_kinase_dom"/>
</dbReference>
<protein>
    <recommendedName>
        <fullName evidence="2">histidine kinase</fullName>
        <ecNumber evidence="2">2.7.13.3</ecNumber>
    </recommendedName>
</protein>
<evidence type="ECO:0000256" key="9">
    <source>
        <dbReference type="SAM" id="Phobius"/>
    </source>
</evidence>
<name>A0A6M5YAV0_9BACT</name>
<dbReference type="Gene3D" id="3.30.450.40">
    <property type="match status" value="1"/>
</dbReference>
<dbReference type="InterPro" id="IPR011006">
    <property type="entry name" value="CheY-like_superfamily"/>
</dbReference>
<dbReference type="CDD" id="cd17546">
    <property type="entry name" value="REC_hyHK_CKI1_RcsC-like"/>
    <property type="match status" value="1"/>
</dbReference>
<keyword evidence="9" id="KW-0472">Membrane</keyword>
<dbReference type="CDD" id="cd00082">
    <property type="entry name" value="HisKA"/>
    <property type="match status" value="1"/>
</dbReference>
<dbReference type="SUPFAM" id="SSF47384">
    <property type="entry name" value="Homodimeric domain of signal transducing histidine kinase"/>
    <property type="match status" value="1"/>
</dbReference>
<dbReference type="Gene3D" id="1.10.287.130">
    <property type="match status" value="1"/>
</dbReference>
<dbReference type="AlphaFoldDB" id="A0A6M5YAV0"/>
<dbReference type="SMART" id="SM00387">
    <property type="entry name" value="HATPase_c"/>
    <property type="match status" value="1"/>
</dbReference>
<evidence type="ECO:0000256" key="4">
    <source>
        <dbReference type="ARBA" id="ARBA00022679"/>
    </source>
</evidence>
<dbReference type="InterPro" id="IPR003661">
    <property type="entry name" value="HisK_dim/P_dom"/>
</dbReference>
<feature type="domain" description="Response regulatory" evidence="11">
    <location>
        <begin position="731"/>
        <end position="843"/>
    </location>
</feature>
<reference evidence="12 13" key="1">
    <citation type="submission" date="2020-05" db="EMBL/GenBank/DDBJ databases">
        <title>Genome sequencing of Spirosoma sp. TS118.</title>
        <authorList>
            <person name="Lee J.-H."/>
            <person name="Jeong S."/>
            <person name="Zhao L."/>
            <person name="Jung J.-H."/>
            <person name="Kim M.-K."/>
            <person name="Lim S."/>
        </authorList>
    </citation>
    <scope>NUCLEOTIDE SEQUENCE [LARGE SCALE GENOMIC DNA]</scope>
    <source>
        <strain evidence="12 13">TS118</strain>
    </source>
</reference>
<keyword evidence="4" id="KW-0808">Transferase</keyword>
<sequence length="1123" mass="125855">MIKSLTGRIYFGTTTAFMTVPVIILLYFDAFRRHDLLSEETKRTEQVVEQVTTLQLTLMELTAAGQRQALPGMKVAAVDRAIGELKELLPEPAQLNRMEQVEQVTNALLAGETPRLSTIRQLLNQIKQEAQQALLAQKQSNADTDYWEKCAMWGAVFVAISSLAILILVFFGEFRKRRRAERELKKNLETVQTYNQESNERNWLLTGMSTVSNSLHGKDHPHEMAQGIINALVQHLDLPAGAFYFYQHDKRSLDMVASTALPPDAQRSYALNDGLVGQAAMGRHILVVNHVPDDYWKLQSGTGESLPGQLILVPLWCRKERIGVIELVSFQVLESLTMNLLQRLLEPMAVAINSAQTHEQMAVLLQRLQQQNELVAEQQEELRQSNEALVRQAESLQVSEEELKVQEEELRQINAELVEKNEAIEQARQALSLKARELEVTSQYKSAFLANMSHELRTPLNSVLILAKLLADNKTENLTPKQVEYANIIHRSGSDLLTLINDILDLAKIEAGHIELHEEIIPIKSILRDLTQLFTVVAEEKKVSLITHVDEAVPSELTTDKLRLEQILKNLLSNAFKFTPREGSVTLSFSVTTNVAGLTQKALRTGGPVLAIAVKDTGIGIPLDKQQLIFEAFQQVDGSTSRRYGGTGLGLSISRELIKRLKGEITLQSEEGQGSTFTIYLPLTPTTDAVVPPLPATSHWAVRQPVEPLEQPGVQTAVADDREELEKGDRIMLIIEDDPRFATIVRDFARAKGYKTVVALQGDEGLHYARHYCPSAIILDLQLPVLDGVSLLKLLKDDKDLKHIPVHVMSASDEPRLTLPGALAYIKKPVEKEDLEQAFTRIRNRIAERVRNVLVLSGDYLPDNSLTRLIDERHFDITCDYATLDEAALQKVRDRAYDCVIADIGKDLVQGVEFLRQLQSVLQDDPIPVIIYLNKELTDLDQLQLKKVSDTVIHDSIEAKDRLMDELELFLYKVQGDGGDVAVRPLPAGEQSLKPTLTNWEGKTVLLVDDDMRNVFSLSTLLEEQNLSVITASDGLEALETINEQPQVDLVLMDIMMPTMDGYEATRRIRTDERFAQLPIIALTAKAMPGDREKCLEAGASDYITKPVDIDQLLSVMHVWMQP</sequence>
<dbReference type="EMBL" id="CP053435">
    <property type="protein sequence ID" value="QJW90351.1"/>
    <property type="molecule type" value="Genomic_DNA"/>
</dbReference>
<evidence type="ECO:0000256" key="8">
    <source>
        <dbReference type="SAM" id="Coils"/>
    </source>
</evidence>
<dbReference type="PROSITE" id="PS50110">
    <property type="entry name" value="RESPONSE_REGULATORY"/>
    <property type="match status" value="2"/>
</dbReference>
<keyword evidence="9" id="KW-0812">Transmembrane</keyword>
<evidence type="ECO:0000256" key="7">
    <source>
        <dbReference type="PROSITE-ProRule" id="PRU00169"/>
    </source>
</evidence>
<evidence type="ECO:0000313" key="12">
    <source>
        <dbReference type="EMBL" id="QJW90351.1"/>
    </source>
</evidence>
<feature type="coiled-coil region" evidence="8">
    <location>
        <begin position="361"/>
        <end position="441"/>
    </location>
</feature>
<feature type="transmembrane region" description="Helical" evidence="9">
    <location>
        <begin position="151"/>
        <end position="172"/>
    </location>
</feature>
<dbReference type="SUPFAM" id="SSF55874">
    <property type="entry name" value="ATPase domain of HSP90 chaperone/DNA topoisomerase II/histidine kinase"/>
    <property type="match status" value="1"/>
</dbReference>
<dbReference type="SMART" id="SM00388">
    <property type="entry name" value="HisKA"/>
    <property type="match status" value="1"/>
</dbReference>
<dbReference type="SMART" id="SM00065">
    <property type="entry name" value="GAF"/>
    <property type="match status" value="1"/>
</dbReference>
<proteinExistence type="predicted"/>
<evidence type="ECO:0000256" key="5">
    <source>
        <dbReference type="ARBA" id="ARBA00022777"/>
    </source>
</evidence>
<accession>A0A6M5YAV0</accession>
<dbReference type="InterPro" id="IPR036097">
    <property type="entry name" value="HisK_dim/P_sf"/>
</dbReference>
<feature type="modified residue" description="4-aspartylphosphate" evidence="7">
    <location>
        <position position="1054"/>
    </location>
</feature>
<evidence type="ECO:0000256" key="2">
    <source>
        <dbReference type="ARBA" id="ARBA00012438"/>
    </source>
</evidence>
<feature type="domain" description="Response regulatory" evidence="11">
    <location>
        <begin position="1004"/>
        <end position="1121"/>
    </location>
</feature>
<dbReference type="Gene3D" id="3.30.565.10">
    <property type="entry name" value="Histidine kinase-like ATPase, C-terminal domain"/>
    <property type="match status" value="1"/>
</dbReference>